<dbReference type="EMBL" id="LT629785">
    <property type="protein sequence ID" value="SDT97928.1"/>
    <property type="molecule type" value="Genomic_DNA"/>
</dbReference>
<keyword evidence="3" id="KW-0472">Membrane</keyword>
<dbReference type="PROSITE" id="PS00636">
    <property type="entry name" value="DNAJ_1"/>
    <property type="match status" value="1"/>
</dbReference>
<dbReference type="Gene3D" id="1.10.287.110">
    <property type="entry name" value="DnaJ domain"/>
    <property type="match status" value="1"/>
</dbReference>
<dbReference type="AlphaFoldDB" id="A0A1H2ET82"/>
<evidence type="ECO:0000256" key="2">
    <source>
        <dbReference type="SAM" id="MobiDB-lite"/>
    </source>
</evidence>
<dbReference type="InterPro" id="IPR018253">
    <property type="entry name" value="DnaJ_domain_CS"/>
</dbReference>
<gene>
    <name evidence="5" type="ORF">SAMN05216296_1030</name>
</gene>
<dbReference type="InterPro" id="IPR001623">
    <property type="entry name" value="DnaJ_domain"/>
</dbReference>
<keyword evidence="3" id="KW-0812">Transmembrane</keyword>
<keyword evidence="3" id="KW-1133">Transmembrane helix</keyword>
<dbReference type="SUPFAM" id="SSF46565">
    <property type="entry name" value="Chaperone J-domain"/>
    <property type="match status" value="1"/>
</dbReference>
<evidence type="ECO:0000313" key="6">
    <source>
        <dbReference type="Proteomes" id="UP000243232"/>
    </source>
</evidence>
<dbReference type="PANTHER" id="PTHR34475">
    <property type="match status" value="1"/>
</dbReference>
<dbReference type="PROSITE" id="PS50076">
    <property type="entry name" value="DNAJ_2"/>
    <property type="match status" value="1"/>
</dbReference>
<dbReference type="CDD" id="cd06257">
    <property type="entry name" value="DnaJ"/>
    <property type="match status" value="1"/>
</dbReference>
<organism evidence="5 6">
    <name type="scientific">Pseudomonas pohangensis</name>
    <dbReference type="NCBI Taxonomy" id="364197"/>
    <lineage>
        <taxon>Bacteria</taxon>
        <taxon>Pseudomonadati</taxon>
        <taxon>Pseudomonadota</taxon>
        <taxon>Gammaproteobacteria</taxon>
        <taxon>Pseudomonadales</taxon>
        <taxon>Pseudomonadaceae</taxon>
        <taxon>Pseudomonas</taxon>
    </lineage>
</organism>
<evidence type="ECO:0000256" key="3">
    <source>
        <dbReference type="SAM" id="Phobius"/>
    </source>
</evidence>
<dbReference type="RefSeq" id="WP_090193402.1">
    <property type="nucleotide sequence ID" value="NZ_LT629785.1"/>
</dbReference>
<evidence type="ECO:0000256" key="1">
    <source>
        <dbReference type="ARBA" id="ARBA00023186"/>
    </source>
</evidence>
<sequence length="267" mass="28439">MRTHYENLQITETAGAEVIRAAYKVLAQKWHPDKNLEQSAKADRNFKIITSSFEVLSDPVLRKKYDDSLSAKRSAEAVDKAPESAPEAPTMTPSDKPTEVRSRTLRKPLWAFGAIVLVVVLITSIFLTGPIKTTSTHSQAETSIYPIAPPMPVSTSVAVPAAVSIAPAPAPVIPPAAVKTGPVVAGPGEGLLSISFTNICWTQVSDADGKVLFNGLKRPGESLLVAAKLPLEVRLGYTPGAQVAFNGYPVDTKPFATGETARLKLGQ</sequence>
<feature type="domain" description="J" evidence="4">
    <location>
        <begin position="3"/>
        <end position="69"/>
    </location>
</feature>
<protein>
    <submittedName>
        <fullName evidence="5">DnaJ domain-containing protein</fullName>
    </submittedName>
</protein>
<dbReference type="Proteomes" id="UP000243232">
    <property type="component" value="Chromosome I"/>
</dbReference>
<dbReference type="Pfam" id="PF13464">
    <property type="entry name" value="RodZ_C"/>
    <property type="match status" value="1"/>
</dbReference>
<proteinExistence type="predicted"/>
<dbReference type="InterPro" id="IPR050400">
    <property type="entry name" value="Bact_Cytoskel_RodZ"/>
</dbReference>
<evidence type="ECO:0000259" key="4">
    <source>
        <dbReference type="PROSITE" id="PS50076"/>
    </source>
</evidence>
<reference evidence="6" key="1">
    <citation type="submission" date="2016-10" db="EMBL/GenBank/DDBJ databases">
        <authorList>
            <person name="Varghese N."/>
            <person name="Submissions S."/>
        </authorList>
    </citation>
    <scope>NUCLEOTIDE SEQUENCE [LARGE SCALE GENOMIC DNA]</scope>
    <source>
        <strain evidence="6">DSM 17875</strain>
    </source>
</reference>
<evidence type="ECO:0000313" key="5">
    <source>
        <dbReference type="EMBL" id="SDT97928.1"/>
    </source>
</evidence>
<dbReference type="STRING" id="364197.SAMN05216296_1030"/>
<keyword evidence="6" id="KW-1185">Reference proteome</keyword>
<dbReference type="OrthoDB" id="9790252at2"/>
<name>A0A1H2ET82_9PSED</name>
<feature type="region of interest" description="Disordered" evidence="2">
    <location>
        <begin position="73"/>
        <end position="100"/>
    </location>
</feature>
<dbReference type="SMART" id="SM00271">
    <property type="entry name" value="DnaJ"/>
    <property type="match status" value="1"/>
</dbReference>
<keyword evidence="1" id="KW-0143">Chaperone</keyword>
<feature type="transmembrane region" description="Helical" evidence="3">
    <location>
        <begin position="109"/>
        <end position="129"/>
    </location>
</feature>
<dbReference type="PRINTS" id="PR00625">
    <property type="entry name" value="JDOMAIN"/>
</dbReference>
<dbReference type="InterPro" id="IPR036869">
    <property type="entry name" value="J_dom_sf"/>
</dbReference>
<dbReference type="PANTHER" id="PTHR34475:SF1">
    <property type="entry name" value="CYTOSKELETON PROTEIN RODZ"/>
    <property type="match status" value="1"/>
</dbReference>
<dbReference type="InterPro" id="IPR025194">
    <property type="entry name" value="RodZ-like_C"/>
</dbReference>
<accession>A0A1H2ET82</accession>
<feature type="compositionally biased region" description="Basic and acidic residues" evidence="2">
    <location>
        <begin position="73"/>
        <end position="82"/>
    </location>
</feature>
<dbReference type="Pfam" id="PF00226">
    <property type="entry name" value="DnaJ"/>
    <property type="match status" value="1"/>
</dbReference>